<feature type="signal peptide" evidence="1">
    <location>
        <begin position="1"/>
        <end position="18"/>
    </location>
</feature>
<accession>A0A8H6SAY2</accession>
<dbReference type="OrthoDB" id="2568950at2759"/>
<keyword evidence="3" id="KW-1185">Reference proteome</keyword>
<evidence type="ECO:0000313" key="2">
    <source>
        <dbReference type="EMBL" id="KAF7296195.1"/>
    </source>
</evidence>
<name>A0A8H6SAY2_MYCCL</name>
<proteinExistence type="predicted"/>
<dbReference type="EMBL" id="JACAZE010000017">
    <property type="protein sequence ID" value="KAF7296195.1"/>
    <property type="molecule type" value="Genomic_DNA"/>
</dbReference>
<evidence type="ECO:0000256" key="1">
    <source>
        <dbReference type="SAM" id="SignalP"/>
    </source>
</evidence>
<reference evidence="2" key="1">
    <citation type="submission" date="2020-05" db="EMBL/GenBank/DDBJ databases">
        <title>Mycena genomes resolve the evolution of fungal bioluminescence.</title>
        <authorList>
            <person name="Tsai I.J."/>
        </authorList>
    </citation>
    <scope>NUCLEOTIDE SEQUENCE</scope>
    <source>
        <strain evidence="2">110903Hualien_Pintung</strain>
    </source>
</reference>
<dbReference type="Proteomes" id="UP000613580">
    <property type="component" value="Unassembled WGS sequence"/>
</dbReference>
<evidence type="ECO:0000313" key="3">
    <source>
        <dbReference type="Proteomes" id="UP000613580"/>
    </source>
</evidence>
<sequence>MRFNAALVLASVVAAVQATDFRLLYNLPPTPTRSPSPSSTFGNACATWAPALASGVPFQSFNVEAGDYQGKNKDTEALIECVFGVAGDQTAYTTDVAASLGATEAS</sequence>
<organism evidence="2 3">
    <name type="scientific">Mycena chlorophos</name>
    <name type="common">Agaric fungus</name>
    <name type="synonym">Agaricus chlorophos</name>
    <dbReference type="NCBI Taxonomy" id="658473"/>
    <lineage>
        <taxon>Eukaryota</taxon>
        <taxon>Fungi</taxon>
        <taxon>Dikarya</taxon>
        <taxon>Basidiomycota</taxon>
        <taxon>Agaricomycotina</taxon>
        <taxon>Agaricomycetes</taxon>
        <taxon>Agaricomycetidae</taxon>
        <taxon>Agaricales</taxon>
        <taxon>Marasmiineae</taxon>
        <taxon>Mycenaceae</taxon>
        <taxon>Mycena</taxon>
    </lineage>
</organism>
<dbReference type="AlphaFoldDB" id="A0A8H6SAY2"/>
<keyword evidence="1" id="KW-0732">Signal</keyword>
<protein>
    <submittedName>
        <fullName evidence="2">NmrA domain-containing protein</fullName>
    </submittedName>
</protein>
<feature type="chain" id="PRO_5034643922" evidence="1">
    <location>
        <begin position="19"/>
        <end position="106"/>
    </location>
</feature>
<gene>
    <name evidence="2" type="ORF">HMN09_01088200</name>
</gene>
<comment type="caution">
    <text evidence="2">The sequence shown here is derived from an EMBL/GenBank/DDBJ whole genome shotgun (WGS) entry which is preliminary data.</text>
</comment>